<dbReference type="Gene3D" id="1.10.260.40">
    <property type="entry name" value="lambda repressor-like DNA-binding domains"/>
    <property type="match status" value="1"/>
</dbReference>
<dbReference type="InterPro" id="IPR046335">
    <property type="entry name" value="LacI/GalR-like_sensor"/>
</dbReference>
<sequence>MVDVARLAGVSQQTVSRVANDMPNVSEATRKRVRQAMDQLGFRVNYAGRSLRDGKYHSVGFCVNDITEFGNLTMLDGITAAARDCDYAVTLVEMSKDREFSLGEAARMMSALPIDGLIFGMSRLAPDFEEFRPLPSLPTVIVTMCEHPVCTTVDSDQYHCACMLMDHLLSFGHKEIRYVGGPASSIDEQFRRAGWRDSLEQNGLPVVEPLHGDWSASSGYQIACRMIEQDRTFTAVFAENDQMANGVVCALREHGIRVPEDVSVVGVDDSLAEYVPNSCLTTVRFDTLRRGTVAFEHALIKGEKSGGPVAIRIPGELIDRGSVSQARRRRAL</sequence>
<dbReference type="EMBL" id="JABBCP010000001">
    <property type="protein sequence ID" value="NMF55043.1"/>
    <property type="molecule type" value="Genomic_DNA"/>
</dbReference>
<proteinExistence type="predicted"/>
<dbReference type="InterPro" id="IPR010982">
    <property type="entry name" value="Lambda_DNA-bd_dom_sf"/>
</dbReference>
<dbReference type="Pfam" id="PF13377">
    <property type="entry name" value="Peripla_BP_3"/>
    <property type="match status" value="1"/>
</dbReference>
<keyword evidence="2 5" id="KW-0238">DNA-binding</keyword>
<dbReference type="GO" id="GO:0003700">
    <property type="term" value="F:DNA-binding transcription factor activity"/>
    <property type="evidence" value="ECO:0007669"/>
    <property type="project" value="TreeGrafter"/>
</dbReference>
<dbReference type="SUPFAM" id="SSF47413">
    <property type="entry name" value="lambda repressor-like DNA-binding domains"/>
    <property type="match status" value="1"/>
</dbReference>
<dbReference type="Proteomes" id="UP000546970">
    <property type="component" value="Unassembled WGS sequence"/>
</dbReference>
<dbReference type="GO" id="GO:0000976">
    <property type="term" value="F:transcription cis-regulatory region binding"/>
    <property type="evidence" value="ECO:0007669"/>
    <property type="project" value="TreeGrafter"/>
</dbReference>
<dbReference type="InterPro" id="IPR028082">
    <property type="entry name" value="Peripla_BP_I"/>
</dbReference>
<comment type="caution">
    <text evidence="5">The sequence shown here is derived from an EMBL/GenBank/DDBJ whole genome shotgun (WGS) entry which is preliminary data.</text>
</comment>
<dbReference type="RefSeq" id="WP_169277003.1">
    <property type="nucleotide sequence ID" value="NZ_JABBCP010000001.1"/>
</dbReference>
<dbReference type="SMART" id="SM00354">
    <property type="entry name" value="HTH_LACI"/>
    <property type="match status" value="1"/>
</dbReference>
<evidence type="ECO:0000256" key="1">
    <source>
        <dbReference type="ARBA" id="ARBA00023015"/>
    </source>
</evidence>
<dbReference type="PANTHER" id="PTHR30146:SF153">
    <property type="entry name" value="LACTOSE OPERON REPRESSOR"/>
    <property type="match status" value="1"/>
</dbReference>
<keyword evidence="6" id="KW-1185">Reference proteome</keyword>
<dbReference type="CDD" id="cd01574">
    <property type="entry name" value="PBP1_LacI"/>
    <property type="match status" value="1"/>
</dbReference>
<dbReference type="Pfam" id="PF00356">
    <property type="entry name" value="LacI"/>
    <property type="match status" value="1"/>
</dbReference>
<dbReference type="Gene3D" id="3.40.50.2300">
    <property type="match status" value="2"/>
</dbReference>
<evidence type="ECO:0000259" key="4">
    <source>
        <dbReference type="PROSITE" id="PS50932"/>
    </source>
</evidence>
<gene>
    <name evidence="5" type="ORF">HF320_01660</name>
</gene>
<keyword evidence="3" id="KW-0804">Transcription</keyword>
<organism evidence="5 6">
    <name type="scientific">Collinsella acetigenes</name>
    <dbReference type="NCBI Taxonomy" id="2713419"/>
    <lineage>
        <taxon>Bacteria</taxon>
        <taxon>Bacillati</taxon>
        <taxon>Actinomycetota</taxon>
        <taxon>Coriobacteriia</taxon>
        <taxon>Coriobacteriales</taxon>
        <taxon>Coriobacteriaceae</taxon>
        <taxon>Collinsella</taxon>
    </lineage>
</organism>
<dbReference type="AlphaFoldDB" id="A0A7X9UAS3"/>
<keyword evidence="1" id="KW-0805">Transcription regulation</keyword>
<accession>A0A7X9UAS3</accession>
<feature type="domain" description="HTH lacI-type" evidence="4">
    <location>
        <begin position="1"/>
        <end position="53"/>
    </location>
</feature>
<evidence type="ECO:0000256" key="2">
    <source>
        <dbReference type="ARBA" id="ARBA00023125"/>
    </source>
</evidence>
<evidence type="ECO:0000256" key="3">
    <source>
        <dbReference type="ARBA" id="ARBA00023163"/>
    </source>
</evidence>
<dbReference type="InterPro" id="IPR000843">
    <property type="entry name" value="HTH_LacI"/>
</dbReference>
<evidence type="ECO:0000313" key="6">
    <source>
        <dbReference type="Proteomes" id="UP000546970"/>
    </source>
</evidence>
<protein>
    <submittedName>
        <fullName evidence="5">LacI family DNA-binding transcriptional regulator</fullName>
    </submittedName>
</protein>
<dbReference type="PANTHER" id="PTHR30146">
    <property type="entry name" value="LACI-RELATED TRANSCRIPTIONAL REPRESSOR"/>
    <property type="match status" value="1"/>
</dbReference>
<dbReference type="CDD" id="cd01392">
    <property type="entry name" value="HTH_LacI"/>
    <property type="match status" value="1"/>
</dbReference>
<dbReference type="PROSITE" id="PS50932">
    <property type="entry name" value="HTH_LACI_2"/>
    <property type="match status" value="1"/>
</dbReference>
<dbReference type="SUPFAM" id="SSF53822">
    <property type="entry name" value="Periplasmic binding protein-like I"/>
    <property type="match status" value="1"/>
</dbReference>
<name>A0A7X9UAS3_9ACTN</name>
<evidence type="ECO:0000313" key="5">
    <source>
        <dbReference type="EMBL" id="NMF55043.1"/>
    </source>
</evidence>
<reference evidence="5 6" key="1">
    <citation type="submission" date="2020-04" db="EMBL/GenBank/DDBJ databases">
        <title>Collinsella sp. KGMB02528 nov., an anaerobic actinobacterium isolated from human feces.</title>
        <authorList>
            <person name="Han K.-I."/>
            <person name="Eom M.K."/>
            <person name="Kim J.-S."/>
            <person name="Lee K.C."/>
            <person name="Suh M.K."/>
            <person name="Park S.-H."/>
            <person name="Lee J.H."/>
            <person name="Kang S.W."/>
            <person name="Park J.-E."/>
            <person name="Oh B.S."/>
            <person name="Yu S.Y."/>
            <person name="Choi S.-H."/>
            <person name="Lee D.H."/>
            <person name="Yoon H."/>
            <person name="Kim B.-Y."/>
            <person name="Lee J.H."/>
            <person name="Lee J.-S."/>
        </authorList>
    </citation>
    <scope>NUCLEOTIDE SEQUENCE [LARGE SCALE GENOMIC DNA]</scope>
    <source>
        <strain evidence="5 6">KGMB02528</strain>
    </source>
</reference>